<dbReference type="OrthoDB" id="5636844at2"/>
<name>A0A222P431_9GAMM</name>
<dbReference type="RefSeq" id="WP_094091381.1">
    <property type="nucleotide sequence ID" value="NZ_CP016397.1"/>
</dbReference>
<evidence type="ECO:0000313" key="2">
    <source>
        <dbReference type="Proteomes" id="UP000201728"/>
    </source>
</evidence>
<sequence length="434" mass="49249">MPLKTHTFFSGSLNHLSIEALENVANRLSIEELIKLQITGDSTLIAKMNNGNLLLKLFWKKISVDLLQATPASEASPHKLKTTQSLRHLHKQLPELLFEPELTAIQTDAVGRCINQSLYQQALATGDVWLLEELHSEVFPLYPTEETEATTKASQLFKAQFPLFNKPITLASIREKEPDLVFSREEENFFNMESAYYDERNIRQIITIKKALTKVINEITNDNCDHAQPTQATKEAINDLKLALANDDVIIQTGLHFPLFILMMAADVYRKNNHTRTEWDHSNQRDEKWSVYSRLVFGLVQKYLTAVDGQSLLNGFGQVDSDFGPNRKNSLFNMSPQPGGRYSKHVKGPISLIKDLGNIAYITDKGVIAETDERDLKTFCFGFFGGYIDQYYIGTVFDPWFDPSKIPSNLTEYIAKKVEILLNYSSSSQTNLTL</sequence>
<dbReference type="Proteomes" id="UP000201728">
    <property type="component" value="Chromosome"/>
</dbReference>
<accession>A0A222P431</accession>
<keyword evidence="2" id="KW-1185">Reference proteome</keyword>
<dbReference type="EMBL" id="CP016397">
    <property type="protein sequence ID" value="ASQ46535.1"/>
    <property type="molecule type" value="Genomic_DNA"/>
</dbReference>
<proteinExistence type="predicted"/>
<evidence type="ECO:0000313" key="1">
    <source>
        <dbReference type="EMBL" id="ASQ46535.1"/>
    </source>
</evidence>
<gene>
    <name evidence="1" type="ORF">clem_09930</name>
</gene>
<dbReference type="KEGG" id="lcd:clem_09930"/>
<organism evidence="1 2">
    <name type="scientific">Legionella clemsonensis</name>
    <dbReference type="NCBI Taxonomy" id="1867846"/>
    <lineage>
        <taxon>Bacteria</taxon>
        <taxon>Pseudomonadati</taxon>
        <taxon>Pseudomonadota</taxon>
        <taxon>Gammaproteobacteria</taxon>
        <taxon>Legionellales</taxon>
        <taxon>Legionellaceae</taxon>
        <taxon>Legionella</taxon>
    </lineage>
</organism>
<dbReference type="AlphaFoldDB" id="A0A222P431"/>
<protein>
    <submittedName>
        <fullName evidence="1">Uncharacterized protein</fullName>
    </submittedName>
</protein>
<reference evidence="2" key="1">
    <citation type="submission" date="2016-07" db="EMBL/GenBank/DDBJ databases">
        <authorList>
            <person name="Florea S."/>
            <person name="Webb J.S."/>
            <person name="Jaromczyk J."/>
            <person name="Schardl C.L."/>
        </authorList>
    </citation>
    <scope>NUCLEOTIDE SEQUENCE [LARGE SCALE GENOMIC DNA]</scope>
    <source>
        <strain evidence="2">CDC-D5610</strain>
    </source>
</reference>